<evidence type="ECO:0008006" key="3">
    <source>
        <dbReference type="Google" id="ProtNLM"/>
    </source>
</evidence>
<evidence type="ECO:0000313" key="1">
    <source>
        <dbReference type="EMBL" id="SCE82570.1"/>
    </source>
</evidence>
<name>A0A1C4VF07_9ACTN</name>
<proteinExistence type="predicted"/>
<reference evidence="2" key="1">
    <citation type="submission" date="2016-06" db="EMBL/GenBank/DDBJ databases">
        <authorList>
            <person name="Varghese N."/>
            <person name="Submissions Spin"/>
        </authorList>
    </citation>
    <scope>NUCLEOTIDE SEQUENCE [LARGE SCALE GENOMIC DNA]</scope>
    <source>
        <strain evidence="2">DSM 45246</strain>
    </source>
</reference>
<gene>
    <name evidence="1" type="ORF">GA0070214_102305</name>
</gene>
<keyword evidence="2" id="KW-1185">Reference proteome</keyword>
<accession>A0A1C4VF07</accession>
<dbReference type="AlphaFoldDB" id="A0A1C4VF07"/>
<dbReference type="EMBL" id="FMCS01000002">
    <property type="protein sequence ID" value="SCE82570.1"/>
    <property type="molecule type" value="Genomic_DNA"/>
</dbReference>
<protein>
    <recommendedName>
        <fullName evidence="3">Transglycosylase SLT domain-containing protein</fullName>
    </recommendedName>
</protein>
<evidence type="ECO:0000313" key="2">
    <source>
        <dbReference type="Proteomes" id="UP000199629"/>
    </source>
</evidence>
<dbReference type="Proteomes" id="UP000199629">
    <property type="component" value="Unassembled WGS sequence"/>
</dbReference>
<organism evidence="1 2">
    <name type="scientific">Micromonospora chaiyaphumensis</name>
    <dbReference type="NCBI Taxonomy" id="307119"/>
    <lineage>
        <taxon>Bacteria</taxon>
        <taxon>Bacillati</taxon>
        <taxon>Actinomycetota</taxon>
        <taxon>Actinomycetes</taxon>
        <taxon>Micromonosporales</taxon>
        <taxon>Micromonosporaceae</taxon>
        <taxon>Micromonospora</taxon>
    </lineage>
</organism>
<sequence length="918" mass="97961">MLVTGAGDSNGFHLYVARERNAFAWSTLATLSASALDMGPWMGEVCVTGSGRYAVAVFAPKMAANKPTLVRAGGLAAVVDIDTGKATTVATGLQLAYFNPACGPDDRALLTRAVGEDMQRTDLLTVDAAAHRVTRTRRIAAQFTTPAPAADGDYGIARGRLVKVGSTGALTEVARPAGPVSALRGTARSGVDLVAIAGEGAVAQRYQAGRLRTVAVGQKGHLQLMGQVGGHNALVGTAPTLARAWPELSVIRSDHRIRAVSAQGHLLAQQISTAQGEKAVREPLSPADRADAGRVRVSVQATASGRRSTATFDTERKAPRLDALPTRAAPAPTVGTLAVDPNIANPKCAVRRNDPKVQAQQPSADMVEWAVDRAVHGTLTTSRPANYLKSGLPSYSPQGLFPRRAVAGGGEVPAQIMLGILAQETNLSQASWHAVPGDLGNPLIADYYGNARGSIDVINYPSADCGYGVGQVTTGMSVGETVYTRNQQVAIAVDYAANVAAGLNILIEKWNQIYNEPQGRSTLNNNDPAWIENWFLAVWAYNSGYHPSSEAGSNNGRWGIGWLNNPANPSYDPARPGFLRDTYADAETPNEWPYPERIMGWIETPQLRGFPIATEAYAQPTYGPNSPDYESRFTKVLSLPGVYTFCSPSINSCTPNTGNPCPADSEACWWHGNVTFANCPGGECAKEKVTYGSSSAEPGVQRVYDRDCSVFTGNSDPDKDATRRTSVVYTTIDSSQYAMGCASDPNDGKFVLRAGFPAGSTNALYADIDLHQLGAGYQGHMWFSHVYPPVNGDPNPKHHLVGAWTPNLDLQPGERMRFDVVVHLPSHGGEHEDAEYVIRGGNDGSEYTCTLDQGTGLPGINGHDKWVYLGAYNLGRGSQVLLNNMGNSESDGTVDIAWDAMAFVPIYDRNGHNCKDPY</sequence>